<dbReference type="SMART" id="SM01419">
    <property type="entry name" value="Thiol-ester_cl"/>
    <property type="match status" value="1"/>
</dbReference>
<proteinExistence type="inferred from homology"/>
<dbReference type="SUPFAM" id="SSF81296">
    <property type="entry name" value="E set domains"/>
    <property type="match status" value="1"/>
</dbReference>
<evidence type="ECO:0000313" key="11">
    <source>
        <dbReference type="EMBL" id="QNO45807.1"/>
    </source>
</evidence>
<dbReference type="SMART" id="SM01361">
    <property type="entry name" value="A2M_recep"/>
    <property type="match status" value="1"/>
</dbReference>
<evidence type="ECO:0000256" key="6">
    <source>
        <dbReference type="ARBA" id="ARBA00023157"/>
    </source>
</evidence>
<dbReference type="Pfam" id="PF07703">
    <property type="entry name" value="A2M_BRD"/>
    <property type="match status" value="1"/>
</dbReference>
<dbReference type="Pfam" id="PF07677">
    <property type="entry name" value="A2M_recep"/>
    <property type="match status" value="1"/>
</dbReference>
<dbReference type="Pfam" id="PF07678">
    <property type="entry name" value="TED_complement"/>
    <property type="match status" value="1"/>
</dbReference>
<evidence type="ECO:0008006" key="12">
    <source>
        <dbReference type="Google" id="ProtNLM"/>
    </source>
</evidence>
<dbReference type="InterPro" id="IPR019742">
    <property type="entry name" value="MacrogloblnA2_CS"/>
</dbReference>
<organism evidence="11">
    <name type="scientific">Candidatus Methanogaster sp. ANME-2c ERB4</name>
    <dbReference type="NCBI Taxonomy" id="2759911"/>
    <lineage>
        <taxon>Archaea</taxon>
        <taxon>Methanobacteriati</taxon>
        <taxon>Methanobacteriota</taxon>
        <taxon>Stenosarchaea group</taxon>
        <taxon>Methanomicrobia</taxon>
        <taxon>Methanosarcinales</taxon>
        <taxon>ANME-2 cluster</taxon>
        <taxon>Candidatus Methanogasteraceae</taxon>
        <taxon>Candidatus Methanogaster</taxon>
    </lineage>
</organism>
<dbReference type="PANTHER" id="PTHR11412">
    <property type="entry name" value="MACROGLOBULIN / COMPLEMENT"/>
    <property type="match status" value="1"/>
</dbReference>
<keyword evidence="4" id="KW-0722">Serine protease inhibitor</keyword>
<accession>A0A7G9YCS3</accession>
<dbReference type="InterPro" id="IPR041555">
    <property type="entry name" value="MG3"/>
</dbReference>
<evidence type="ECO:0000259" key="9">
    <source>
        <dbReference type="SMART" id="SM01361"/>
    </source>
</evidence>
<evidence type="ECO:0000313" key="10">
    <source>
        <dbReference type="EMBL" id="QNO44305.1"/>
    </source>
</evidence>
<dbReference type="InterPro" id="IPR009048">
    <property type="entry name" value="A-macroglobulin_rcpt-bd"/>
</dbReference>
<dbReference type="PROSITE" id="PS00477">
    <property type="entry name" value="ALPHA_2_MACROGLOBULIN"/>
    <property type="match status" value="1"/>
</dbReference>
<protein>
    <recommendedName>
        <fullName evidence="12">Alpha-2-macroglobulin</fullName>
    </recommendedName>
</protein>
<evidence type="ECO:0000256" key="1">
    <source>
        <dbReference type="ARBA" id="ARBA00010952"/>
    </source>
</evidence>
<dbReference type="Gene3D" id="2.60.40.690">
    <property type="entry name" value="Alpha-macroglobulin, receptor-binding domain"/>
    <property type="match status" value="1"/>
</dbReference>
<dbReference type="Gene3D" id="2.20.130.20">
    <property type="match status" value="1"/>
</dbReference>
<dbReference type="InterPro" id="IPR002890">
    <property type="entry name" value="MG2"/>
</dbReference>
<dbReference type="Pfam" id="PF17791">
    <property type="entry name" value="MG3"/>
    <property type="match status" value="1"/>
</dbReference>
<evidence type="ECO:0000259" key="7">
    <source>
        <dbReference type="SMART" id="SM01359"/>
    </source>
</evidence>
<dbReference type="SUPFAM" id="SSF49410">
    <property type="entry name" value="Alpha-macroglobulin receptor domain"/>
    <property type="match status" value="1"/>
</dbReference>
<keyword evidence="5" id="KW-0882">Thioester bond</keyword>
<dbReference type="InterPro" id="IPR014756">
    <property type="entry name" value="Ig_E-set"/>
</dbReference>
<dbReference type="Gene3D" id="2.60.40.1930">
    <property type="match status" value="3"/>
</dbReference>
<dbReference type="InterPro" id="IPR013783">
    <property type="entry name" value="Ig-like_fold"/>
</dbReference>
<dbReference type="Gene3D" id="2.60.120.1540">
    <property type="match status" value="1"/>
</dbReference>
<name>A0A7G9YCS3_9EURY</name>
<dbReference type="Gene3D" id="6.20.50.160">
    <property type="match status" value="1"/>
</dbReference>
<dbReference type="InterPro" id="IPR036595">
    <property type="entry name" value="A-macroglobulin_rcpt-bd_sf"/>
</dbReference>
<dbReference type="InterPro" id="IPR001599">
    <property type="entry name" value="Macroglobln_a2"/>
</dbReference>
<dbReference type="GO" id="GO:0004867">
    <property type="term" value="F:serine-type endopeptidase inhibitor activity"/>
    <property type="evidence" value="ECO:0007669"/>
    <property type="project" value="UniProtKB-KW"/>
</dbReference>
<dbReference type="PANTHER" id="PTHR11412:SF136">
    <property type="entry name" value="CD109 ANTIGEN"/>
    <property type="match status" value="1"/>
</dbReference>
<dbReference type="Gene3D" id="1.50.10.20">
    <property type="match status" value="1"/>
</dbReference>
<dbReference type="GO" id="GO:0005615">
    <property type="term" value="C:extracellular space"/>
    <property type="evidence" value="ECO:0007669"/>
    <property type="project" value="InterPro"/>
</dbReference>
<evidence type="ECO:0000256" key="2">
    <source>
        <dbReference type="ARBA" id="ARBA00022690"/>
    </source>
</evidence>
<evidence type="ECO:0000256" key="5">
    <source>
        <dbReference type="ARBA" id="ARBA00022966"/>
    </source>
</evidence>
<evidence type="ECO:0000256" key="4">
    <source>
        <dbReference type="ARBA" id="ARBA00022900"/>
    </source>
</evidence>
<dbReference type="Gene3D" id="2.60.40.10">
    <property type="entry name" value="Immunoglobulins"/>
    <property type="match status" value="2"/>
</dbReference>
<dbReference type="Pfam" id="PF00207">
    <property type="entry name" value="A2M"/>
    <property type="match status" value="1"/>
</dbReference>
<feature type="domain" description="Alpha-2-macroglobulin" evidence="8">
    <location>
        <begin position="714"/>
        <end position="803"/>
    </location>
</feature>
<keyword evidence="6" id="KW-1015">Disulfide bond</keyword>
<comment type="similarity">
    <text evidence="1">Belongs to the protease inhibitor I39 (alpha-2-macroglobulin) family.</text>
</comment>
<dbReference type="SMART" id="SM01360">
    <property type="entry name" value="A2M"/>
    <property type="match status" value="1"/>
</dbReference>
<dbReference type="SUPFAM" id="SSF48239">
    <property type="entry name" value="Terpenoid cyclases/Protein prenyltransferases"/>
    <property type="match status" value="1"/>
</dbReference>
<dbReference type="InterPro" id="IPR047565">
    <property type="entry name" value="Alpha-macroglob_thiol-ester_cl"/>
</dbReference>
<dbReference type="InterPro" id="IPR008930">
    <property type="entry name" value="Terpenoid_cyclase/PrenylTrfase"/>
</dbReference>
<dbReference type="Pfam" id="PF01835">
    <property type="entry name" value="MG2"/>
    <property type="match status" value="1"/>
</dbReference>
<dbReference type="InterPro" id="IPR011626">
    <property type="entry name" value="Alpha-macroglobulin_TED"/>
</dbReference>
<dbReference type="InterPro" id="IPR011625">
    <property type="entry name" value="A2M_N_BRD"/>
</dbReference>
<dbReference type="Gene3D" id="2.60.40.1940">
    <property type="match status" value="1"/>
</dbReference>
<keyword evidence="3" id="KW-0732">Signal</keyword>
<dbReference type="EMBL" id="MT631154">
    <property type="protein sequence ID" value="QNO45807.1"/>
    <property type="molecule type" value="Genomic_DNA"/>
</dbReference>
<sequence>MLCIAVILASGCVDTDHHDRPDTSTQSGIIPCGENDTGKDADYLILAPKTLFVGSEGAISMSAFSGVGHEPAERCVQYTLVDSNKENTPLVRASTGGSGHSVAQFEVPELEEGTYSLIAQPVGADTEYTATVRVSKSNPIFIETDKPIYKPGQTIHGRILLLNNNLKPLEDFVELEIADAKGIKVFRETLETNNFGVATFDLPLSTEPNLGTWKIKSESGESKSIVDIEVERYVLPKFEVEATVQKDWFLVSDTITGEVSAQYFFGKPACGSVEIEAVRYVGTWETYATYNALLENGTIEFELPAAEWVAGTYSAGGQGSLMLHIAVTDTGNHTETETLLLKIVESDTILHLIPESNLLKPGLPFEVVVVTEDPEGRPIDTNVEIRIAFRCCDYTETTREETISTENGVAVADYVVPGNCTGARLTATCRDASGDIVSGDVSLNCAYSPGANFIHIAQESRGVADVGDTITFDVHSTNPGTIFYDVFANGRTVYSATSDSPEIAVQVTPQMSPGAKIVAYMINPNSEVSLDVLPFDVNFGTNVDLIASYDCETAAPGDAVRLDIDAGTRSMIGVAIVDESVYALSSGRINLKQVFDELEKRFMEPQIEIHPQYGGYYDERLVGTHEILDDCGMQVLASPSFEIPESPESEYRREGMVKGGIAGNVAVMDMAAEEVEEGGFAPVPTPTAAPNVAEADSDSELAAVERVRQFFPETWLWMPDILTDDAGRAHIDLTAPDSITTWRLHAVSSSDEGIGISGASLTVFQEFFVDIDLPYAVTRGEVFPVQIQVYNYLDTPQDVKLTLAAADWFEIVSDSTVTVTVGANSASDASFTITPTAIGRDVIEVTARTKAKADAVKREIIVEPEGTRQEIVENGNLGEGGVTLDATLPVGIVTDSGKVLVSFTPSIVAQTINGVDSLLNMPIGCGEQNMIMFAPDVEVLRYLRETDQTNPELQAKAELFITTGYQRQLTFRHNDGSFSAFGEGGGEGGSLWLTAFVLNSFSNARDVTSIDESILSDATDWICEHQRDDGSWESVGFICHNEMIGGMDGRYALTGFVAIALAEYDNADPIAIAQAQSYLESNLDNQTDPYAIAIGAVALRKLGSSHADSALEKLVAMAKQDDDGVYWGSDAAISDSGTYPFRYGVPESSRTIEITSYAALALIEAKHSLANDAVKWIAAQRNSLGGFSSTQDTVMAFRALVAAAVNQGRDVDATVTVSADGVALKDVRITAENFDVLQTVEVPEGALEVRLVIAGSGEVNYQLVKRFNVILPEIAPVSDLQLDTVYDAANVTVNDVVTVHTRVQYTGAAESTGMMIVDVAVPTGFAVEQSSLDALVSAGTIIRYEIAGRKAIVYVLDLPRGEELTFDVEMRALFPVRAIVPDSMAYSYYDPEVYASAKGVEIVVA</sequence>
<gene>
    <name evidence="10" type="ORF">DMBPHGOG_00001</name>
    <name evidence="11" type="ORF">OLDMCBNC_00013</name>
</gene>
<dbReference type="SMART" id="SM01359">
    <property type="entry name" value="A2M_N_2"/>
    <property type="match status" value="1"/>
</dbReference>
<reference evidence="11" key="1">
    <citation type="submission" date="2020-06" db="EMBL/GenBank/DDBJ databases">
        <title>Unique genomic features of the anaerobic methanotrophic archaea.</title>
        <authorList>
            <person name="Chadwick G.L."/>
            <person name="Skennerton C.T."/>
            <person name="Laso-Perez R."/>
            <person name="Leu A.O."/>
            <person name="Speth D.R."/>
            <person name="Yu H."/>
            <person name="Morgan-Lang C."/>
            <person name="Hatzenpichler R."/>
            <person name="Goudeau D."/>
            <person name="Malmstrom R."/>
            <person name="Brazelton W.J."/>
            <person name="Woyke T."/>
            <person name="Hallam S.J."/>
            <person name="Tyson G.W."/>
            <person name="Wegener G."/>
            <person name="Boetius A."/>
            <person name="Orphan V."/>
        </authorList>
    </citation>
    <scope>NUCLEOTIDE SEQUENCE</scope>
</reference>
<dbReference type="EMBL" id="MT630950">
    <property type="protein sequence ID" value="QNO44305.1"/>
    <property type="molecule type" value="Genomic_DNA"/>
</dbReference>
<feature type="domain" description="Alpha-2-macroglobulin bait region" evidence="7">
    <location>
        <begin position="454"/>
        <end position="584"/>
    </location>
</feature>
<keyword evidence="2" id="KW-0646">Protease inhibitor</keyword>
<dbReference type="InterPro" id="IPR050473">
    <property type="entry name" value="A2M/Complement_sys"/>
</dbReference>
<evidence type="ECO:0000256" key="3">
    <source>
        <dbReference type="ARBA" id="ARBA00022729"/>
    </source>
</evidence>
<feature type="domain" description="Alpha-macroglobulin receptor-binding" evidence="9">
    <location>
        <begin position="1312"/>
        <end position="1399"/>
    </location>
</feature>
<evidence type="ECO:0000259" key="8">
    <source>
        <dbReference type="SMART" id="SM01360"/>
    </source>
</evidence>